<protein>
    <submittedName>
        <fullName evidence="1">Uncharacterized protein</fullName>
    </submittedName>
</protein>
<gene>
    <name evidence="1" type="ORF">BpHYR1_050672</name>
</gene>
<evidence type="ECO:0000313" key="1">
    <source>
        <dbReference type="EMBL" id="RNA36730.1"/>
    </source>
</evidence>
<evidence type="ECO:0000313" key="2">
    <source>
        <dbReference type="Proteomes" id="UP000276133"/>
    </source>
</evidence>
<comment type="caution">
    <text evidence="1">The sequence shown here is derived from an EMBL/GenBank/DDBJ whole genome shotgun (WGS) entry which is preliminary data.</text>
</comment>
<proteinExistence type="predicted"/>
<reference evidence="1 2" key="1">
    <citation type="journal article" date="2018" name="Sci. Rep.">
        <title>Genomic signatures of local adaptation to the degree of environmental predictability in rotifers.</title>
        <authorList>
            <person name="Franch-Gras L."/>
            <person name="Hahn C."/>
            <person name="Garcia-Roger E.M."/>
            <person name="Carmona M.J."/>
            <person name="Serra M."/>
            <person name="Gomez A."/>
        </authorList>
    </citation>
    <scope>NUCLEOTIDE SEQUENCE [LARGE SCALE GENOMIC DNA]</scope>
    <source>
        <strain evidence="1">HYR1</strain>
    </source>
</reference>
<accession>A0A3M7SM47</accession>
<dbReference type="AlphaFoldDB" id="A0A3M7SM47"/>
<dbReference type="Proteomes" id="UP000276133">
    <property type="component" value="Unassembled WGS sequence"/>
</dbReference>
<name>A0A3M7SM47_BRAPC</name>
<sequence>MVEDKWHSINGEDKYGSVFYLKTGGPCFKNNAMKKQLLLCLRFHPESIQGNKIYFGIEITIPARISEQTIIKRHANSV</sequence>
<dbReference type="EMBL" id="REGN01001135">
    <property type="protein sequence ID" value="RNA36730.1"/>
    <property type="molecule type" value="Genomic_DNA"/>
</dbReference>
<keyword evidence="2" id="KW-1185">Reference proteome</keyword>
<organism evidence="1 2">
    <name type="scientific">Brachionus plicatilis</name>
    <name type="common">Marine rotifer</name>
    <name type="synonym">Brachionus muelleri</name>
    <dbReference type="NCBI Taxonomy" id="10195"/>
    <lineage>
        <taxon>Eukaryota</taxon>
        <taxon>Metazoa</taxon>
        <taxon>Spiralia</taxon>
        <taxon>Gnathifera</taxon>
        <taxon>Rotifera</taxon>
        <taxon>Eurotatoria</taxon>
        <taxon>Monogononta</taxon>
        <taxon>Pseudotrocha</taxon>
        <taxon>Ploima</taxon>
        <taxon>Brachionidae</taxon>
        <taxon>Brachionus</taxon>
    </lineage>
</organism>